<evidence type="ECO:0000313" key="1">
    <source>
        <dbReference type="EMBL" id="SHF40451.1"/>
    </source>
</evidence>
<dbReference type="Proteomes" id="UP000184164">
    <property type="component" value="Unassembled WGS sequence"/>
</dbReference>
<gene>
    <name evidence="1" type="ORF">SAMN05444274_10596</name>
</gene>
<dbReference type="STRING" id="1484053.SAMN05444274_10596"/>
<reference evidence="1 2" key="1">
    <citation type="submission" date="2016-11" db="EMBL/GenBank/DDBJ databases">
        <authorList>
            <person name="Jaros S."/>
            <person name="Januszkiewicz K."/>
            <person name="Wedrychowicz H."/>
        </authorList>
    </citation>
    <scope>NUCLEOTIDE SEQUENCE [LARGE SCALE GENOMIC DNA]</scope>
    <source>
        <strain evidence="1 2">DSM 26910</strain>
    </source>
</reference>
<organism evidence="1 2">
    <name type="scientific">Mariniphaga anaerophila</name>
    <dbReference type="NCBI Taxonomy" id="1484053"/>
    <lineage>
        <taxon>Bacteria</taxon>
        <taxon>Pseudomonadati</taxon>
        <taxon>Bacteroidota</taxon>
        <taxon>Bacteroidia</taxon>
        <taxon>Marinilabiliales</taxon>
        <taxon>Prolixibacteraceae</taxon>
        <taxon>Mariniphaga</taxon>
    </lineage>
</organism>
<evidence type="ECO:0000313" key="2">
    <source>
        <dbReference type="Proteomes" id="UP000184164"/>
    </source>
</evidence>
<sequence length="256" mass="29224">MNTISNGSVFERYNRIEIETQKITSQQTMPQKVATAFIFLLFYQFAYSQAELRPVMPEPDSVQTTRYNLLDNLSGSQLWVPGQSFISSPPFPVFSNLQNRFSFQNEPAFKTLTFTPNKIEWEMPGLGSVNHFSNQLRWNAGNNFSVDFAAGLAIQNTISNLYAPNYQLISQAQIEYSFNDKTSTYLRGQYLTKPLNKPSTFFDPFMYNNPLFLQNEIGAGFKTKYKNTTIDFQVISIYGPESVISNPGHSKIRIGF</sequence>
<name>A0A1M5BD05_9BACT</name>
<keyword evidence="2" id="KW-1185">Reference proteome</keyword>
<proteinExistence type="predicted"/>
<dbReference type="RefSeq" id="WP_073001899.1">
    <property type="nucleotide sequence ID" value="NZ_FQUM01000005.1"/>
</dbReference>
<dbReference type="AlphaFoldDB" id="A0A1M5BD05"/>
<dbReference type="EMBL" id="FQUM01000005">
    <property type="protein sequence ID" value="SHF40451.1"/>
    <property type="molecule type" value="Genomic_DNA"/>
</dbReference>
<accession>A0A1M5BD05</accession>
<protein>
    <submittedName>
        <fullName evidence="1">Uncharacterized protein</fullName>
    </submittedName>
</protein>